<dbReference type="AlphaFoldDB" id="A0AAV9JVP1"/>
<dbReference type="EMBL" id="JAVFHQ010000003">
    <property type="protein sequence ID" value="KAK4549619.1"/>
    <property type="molecule type" value="Genomic_DNA"/>
</dbReference>
<gene>
    <name evidence="1" type="ORF">LTR36_004920</name>
</gene>
<accession>A0AAV9JVP1</accession>
<name>A0AAV9JVP1_9PEZI</name>
<comment type="caution">
    <text evidence="1">The sequence shown here is derived from an EMBL/GenBank/DDBJ whole genome shotgun (WGS) entry which is preliminary data.</text>
</comment>
<proteinExistence type="predicted"/>
<organism evidence="1 2">
    <name type="scientific">Oleoguttula mirabilis</name>
    <dbReference type="NCBI Taxonomy" id="1507867"/>
    <lineage>
        <taxon>Eukaryota</taxon>
        <taxon>Fungi</taxon>
        <taxon>Dikarya</taxon>
        <taxon>Ascomycota</taxon>
        <taxon>Pezizomycotina</taxon>
        <taxon>Dothideomycetes</taxon>
        <taxon>Dothideomycetidae</taxon>
        <taxon>Mycosphaerellales</taxon>
        <taxon>Teratosphaeriaceae</taxon>
        <taxon>Oleoguttula</taxon>
    </lineage>
</organism>
<evidence type="ECO:0000313" key="1">
    <source>
        <dbReference type="EMBL" id="KAK4549619.1"/>
    </source>
</evidence>
<keyword evidence="2" id="KW-1185">Reference proteome</keyword>
<protein>
    <submittedName>
        <fullName evidence="1">Uncharacterized protein</fullName>
    </submittedName>
</protein>
<reference evidence="1 2" key="1">
    <citation type="submission" date="2021-11" db="EMBL/GenBank/DDBJ databases">
        <title>Black yeast isolated from Biological Soil Crust.</title>
        <authorList>
            <person name="Kurbessoian T."/>
        </authorList>
    </citation>
    <scope>NUCLEOTIDE SEQUENCE [LARGE SCALE GENOMIC DNA]</scope>
    <source>
        <strain evidence="1 2">CCFEE 5522</strain>
    </source>
</reference>
<sequence length="323" mass="36214">MRALLSAMLSRIFRRFSMEKLENLYTVATGDHKRRKIANLEDEAAAAGMPPALLSEMAVDSPQFATTSTKTVQATGSALPLRLQAETECRPTSAVMKSNNIESKDEESCVVEGSSRIAPGCHHGKGKAALTQANKWSTCASTNYENCHIGHIDPPEGERAEFRLKTGSPEHDLRWWLGDMGDMGGDEETLKDYIDDERFTEQHLRDAIMLGVAELETIHHELDGLLDYAERGPYYMRFPHIADEANGELLKLEPQNVATLDREDLLEELGLVGFELLYMREQCDRVRTAVTRKKFELAGKGDRSEMEGLWRLGYCAEVETMAE</sequence>
<evidence type="ECO:0000313" key="2">
    <source>
        <dbReference type="Proteomes" id="UP001324427"/>
    </source>
</evidence>
<dbReference type="Proteomes" id="UP001324427">
    <property type="component" value="Unassembled WGS sequence"/>
</dbReference>